<feature type="domain" description="Aldehyde dehydrogenase" evidence="4">
    <location>
        <begin position="33"/>
        <end position="490"/>
    </location>
</feature>
<dbReference type="PROSITE" id="PS00687">
    <property type="entry name" value="ALDEHYDE_DEHYDR_GLU"/>
    <property type="match status" value="1"/>
</dbReference>
<comment type="caution">
    <text evidence="5">The sequence shown here is derived from an EMBL/GenBank/DDBJ whole genome shotgun (WGS) entry which is preliminary data.</text>
</comment>
<dbReference type="InterPro" id="IPR029510">
    <property type="entry name" value="Ald_DH_CS_GLU"/>
</dbReference>
<evidence type="ECO:0000256" key="3">
    <source>
        <dbReference type="RuleBase" id="RU003345"/>
    </source>
</evidence>
<protein>
    <submittedName>
        <fullName evidence="5">Gamma-glutamyl-gamma-aminobutyraldehyde dehydrogenase</fullName>
    </submittedName>
</protein>
<dbReference type="PROSITE" id="PS00070">
    <property type="entry name" value="ALDEHYDE_DEHYDR_CYS"/>
    <property type="match status" value="1"/>
</dbReference>
<feature type="active site" evidence="2">
    <location>
        <position position="265"/>
    </location>
</feature>
<dbReference type="Gene3D" id="3.40.309.10">
    <property type="entry name" value="Aldehyde Dehydrogenase, Chain A, domain 2"/>
    <property type="match status" value="1"/>
</dbReference>
<dbReference type="RefSeq" id="WP_173136626.1">
    <property type="nucleotide sequence ID" value="NZ_CBCSGW010000009.1"/>
</dbReference>
<dbReference type="EMBL" id="JAAATY010000017">
    <property type="protein sequence ID" value="NRN68010.1"/>
    <property type="molecule type" value="Genomic_DNA"/>
</dbReference>
<name>A0ABX2FB73_9PSEU</name>
<evidence type="ECO:0000313" key="6">
    <source>
        <dbReference type="Proteomes" id="UP000763557"/>
    </source>
</evidence>
<dbReference type="SUPFAM" id="SSF53720">
    <property type="entry name" value="ALDH-like"/>
    <property type="match status" value="1"/>
</dbReference>
<evidence type="ECO:0000313" key="5">
    <source>
        <dbReference type="EMBL" id="NRN68010.1"/>
    </source>
</evidence>
<dbReference type="InterPro" id="IPR015590">
    <property type="entry name" value="Aldehyde_DH_dom"/>
</dbReference>
<dbReference type="CDD" id="cd07112">
    <property type="entry name" value="ALDH_GABALDH-PuuC"/>
    <property type="match status" value="1"/>
</dbReference>
<organism evidence="5 6">
    <name type="scientific">Kibdelosporangium persicum</name>
    <dbReference type="NCBI Taxonomy" id="2698649"/>
    <lineage>
        <taxon>Bacteria</taxon>
        <taxon>Bacillati</taxon>
        <taxon>Actinomycetota</taxon>
        <taxon>Actinomycetes</taxon>
        <taxon>Pseudonocardiales</taxon>
        <taxon>Pseudonocardiaceae</taxon>
        <taxon>Kibdelosporangium</taxon>
    </lineage>
</organism>
<dbReference type="InterPro" id="IPR016163">
    <property type="entry name" value="Ald_DH_C"/>
</dbReference>
<proteinExistence type="inferred from homology"/>
<dbReference type="Pfam" id="PF00171">
    <property type="entry name" value="Aldedh"/>
    <property type="match status" value="1"/>
</dbReference>
<sequence length="496" mass="52915">MADLTTWLDKAAAFRPETRLFVDGDYTDAAAGLTFTDVSPRDGSVIAEVASADAEDVDRAVRAARRAFDSGVWRDMPPRERKRILLRFAELIRENTESLALAETLDVGKPIAESVRVDVAGAANCLQWYAEAIDKVYDEIAPTGPDALALVTREPLGVVAAVVPWNYPMIIASWKIAPALATGNSVILKPAEQSPLSALLLARLGAEAGLPPGVFNVVPGLGERAGQALGRHPDVDKIAFTGSAEVGRLLLRYAGESNGKAVSIEAGGKSPHLVLADVADLKAVAEAVAWGIFYNAGQTCNAGSRLVVDEAIKDELLESVLRVTATFQVGDPLDPATTMGAIVDERQLAKILGYVGIGRDEGASVAFGGNQIRTDSGGYFVEPTVLDNVRNETRVAQEEIFGPVLTTTTFRGTDEGVRIANETRYGLAAAVWTRDVTAAHQISRRLRAGTVWVNTFDASDVITPFGGFKDSGTGRDKSLHALDGYTGLKTTWINLR</sequence>
<dbReference type="InterPro" id="IPR016161">
    <property type="entry name" value="Ald_DH/histidinol_DH"/>
</dbReference>
<reference evidence="5 6" key="1">
    <citation type="submission" date="2020-01" db="EMBL/GenBank/DDBJ databases">
        <title>Kibdelosporangium persica a novel Actinomycetes from a hot desert in Iran.</title>
        <authorList>
            <person name="Safaei N."/>
            <person name="Zaburannyi N."/>
            <person name="Mueller R."/>
            <person name="Wink J."/>
        </authorList>
    </citation>
    <scope>NUCLEOTIDE SEQUENCE [LARGE SCALE GENOMIC DNA]</scope>
    <source>
        <strain evidence="5 6">4NS15</strain>
    </source>
</reference>
<evidence type="ECO:0000256" key="1">
    <source>
        <dbReference type="ARBA" id="ARBA00023002"/>
    </source>
</evidence>
<evidence type="ECO:0000256" key="2">
    <source>
        <dbReference type="PROSITE-ProRule" id="PRU10007"/>
    </source>
</evidence>
<dbReference type="PANTHER" id="PTHR11699">
    <property type="entry name" value="ALDEHYDE DEHYDROGENASE-RELATED"/>
    <property type="match status" value="1"/>
</dbReference>
<keyword evidence="1 3" id="KW-0560">Oxidoreductase</keyword>
<dbReference type="InterPro" id="IPR016162">
    <property type="entry name" value="Ald_DH_N"/>
</dbReference>
<keyword evidence="6" id="KW-1185">Reference proteome</keyword>
<dbReference type="Gene3D" id="3.40.605.10">
    <property type="entry name" value="Aldehyde Dehydrogenase, Chain A, domain 1"/>
    <property type="match status" value="1"/>
</dbReference>
<comment type="similarity">
    <text evidence="3">Belongs to the aldehyde dehydrogenase family.</text>
</comment>
<dbReference type="Proteomes" id="UP000763557">
    <property type="component" value="Unassembled WGS sequence"/>
</dbReference>
<dbReference type="InterPro" id="IPR016160">
    <property type="entry name" value="Ald_DH_CS_CYS"/>
</dbReference>
<gene>
    <name evidence="5" type="ORF">GC106_52510</name>
</gene>
<accession>A0ABX2FB73</accession>
<evidence type="ECO:0000259" key="4">
    <source>
        <dbReference type="Pfam" id="PF00171"/>
    </source>
</evidence>